<dbReference type="CDD" id="cd00088">
    <property type="entry name" value="HPT"/>
    <property type="match status" value="2"/>
</dbReference>
<dbReference type="AlphaFoldDB" id="A0A2S8G0N8"/>
<accession>A0A2S8G0N8</accession>
<dbReference type="SUPFAM" id="SSF55874">
    <property type="entry name" value="ATPase domain of HSP90 chaperone/DNA topoisomerase II/histidine kinase"/>
    <property type="match status" value="1"/>
</dbReference>
<dbReference type="EMBL" id="PUIB01000011">
    <property type="protein sequence ID" value="PQO38012.1"/>
    <property type="molecule type" value="Genomic_DNA"/>
</dbReference>
<dbReference type="SUPFAM" id="SSF50341">
    <property type="entry name" value="CheW-like"/>
    <property type="match status" value="1"/>
</dbReference>
<dbReference type="SMART" id="SM00073">
    <property type="entry name" value="HPT"/>
    <property type="match status" value="2"/>
</dbReference>
<organism evidence="17 18">
    <name type="scientific">Blastopirellula marina</name>
    <dbReference type="NCBI Taxonomy" id="124"/>
    <lineage>
        <taxon>Bacteria</taxon>
        <taxon>Pseudomonadati</taxon>
        <taxon>Planctomycetota</taxon>
        <taxon>Planctomycetia</taxon>
        <taxon>Pirellulales</taxon>
        <taxon>Pirellulaceae</taxon>
        <taxon>Blastopirellula</taxon>
    </lineage>
</organism>
<dbReference type="SUPFAM" id="SSF47384">
    <property type="entry name" value="Homodimeric domain of signal transducing histidine kinase"/>
    <property type="match status" value="1"/>
</dbReference>
<dbReference type="Pfam" id="PF02518">
    <property type="entry name" value="HATPase_c"/>
    <property type="match status" value="1"/>
</dbReference>
<dbReference type="InterPro" id="IPR005467">
    <property type="entry name" value="His_kinase_dom"/>
</dbReference>
<dbReference type="RefSeq" id="WP_105353054.1">
    <property type="nucleotide sequence ID" value="NZ_PUIB01000011.1"/>
</dbReference>
<comment type="function">
    <text evidence="11">Involved in the transmission of sensory signals from the chemoreceptors to the flagellar motors. CheA is autophosphorylated; it can transfer its phosphate group to either CheB or CheY.</text>
</comment>
<dbReference type="InterPro" id="IPR036890">
    <property type="entry name" value="HATPase_C_sf"/>
</dbReference>
<dbReference type="InterPro" id="IPR036061">
    <property type="entry name" value="CheW-like_dom_sf"/>
</dbReference>
<evidence type="ECO:0000313" key="18">
    <source>
        <dbReference type="Proteomes" id="UP000239388"/>
    </source>
</evidence>
<reference evidence="17 18" key="1">
    <citation type="submission" date="2018-02" db="EMBL/GenBank/DDBJ databases">
        <title>Comparative genomes isolates from brazilian mangrove.</title>
        <authorList>
            <person name="Araujo J.E."/>
            <person name="Taketani R.G."/>
            <person name="Silva M.C.P."/>
            <person name="Loureco M.V."/>
            <person name="Andreote F.D."/>
        </authorList>
    </citation>
    <scope>NUCLEOTIDE SEQUENCE [LARGE SCALE GENOMIC DNA]</scope>
    <source>
        <strain evidence="17 18">NAP PRIS-MGV</strain>
    </source>
</reference>
<dbReference type="InterPro" id="IPR037006">
    <property type="entry name" value="CheA-like_homodim_sf"/>
</dbReference>
<feature type="region of interest" description="Disordered" evidence="13">
    <location>
        <begin position="412"/>
        <end position="437"/>
    </location>
</feature>
<evidence type="ECO:0000256" key="12">
    <source>
        <dbReference type="PROSITE-ProRule" id="PRU00110"/>
    </source>
</evidence>
<protein>
    <recommendedName>
        <fullName evidence="3">Chemotaxis protein CheA</fullName>
        <ecNumber evidence="2">2.7.13.3</ecNumber>
    </recommendedName>
</protein>
<evidence type="ECO:0000256" key="8">
    <source>
        <dbReference type="ARBA" id="ARBA00022777"/>
    </source>
</evidence>
<dbReference type="Pfam" id="PF02895">
    <property type="entry name" value="H-kinase_dim"/>
    <property type="match status" value="1"/>
</dbReference>
<dbReference type="Pfam" id="PF01627">
    <property type="entry name" value="Hpt"/>
    <property type="match status" value="2"/>
</dbReference>
<dbReference type="InterPro" id="IPR004105">
    <property type="entry name" value="CheA-like_dim"/>
</dbReference>
<dbReference type="PROSITE" id="PS50109">
    <property type="entry name" value="HIS_KIN"/>
    <property type="match status" value="1"/>
</dbReference>
<feature type="modified residue" description="Phosphohistidine" evidence="12">
    <location>
        <position position="310"/>
    </location>
</feature>
<feature type="domain" description="CheW-like" evidence="15">
    <location>
        <begin position="689"/>
        <end position="824"/>
    </location>
</feature>
<dbReference type="Gene3D" id="2.30.30.40">
    <property type="entry name" value="SH3 Domains"/>
    <property type="match status" value="1"/>
</dbReference>
<dbReference type="PANTHER" id="PTHR43395">
    <property type="entry name" value="SENSOR HISTIDINE KINASE CHEA"/>
    <property type="match status" value="1"/>
</dbReference>
<dbReference type="GO" id="GO:0006935">
    <property type="term" value="P:chemotaxis"/>
    <property type="evidence" value="ECO:0007669"/>
    <property type="project" value="UniProtKB-KW"/>
</dbReference>
<evidence type="ECO:0000256" key="1">
    <source>
        <dbReference type="ARBA" id="ARBA00000085"/>
    </source>
</evidence>
<evidence type="ECO:0000313" key="17">
    <source>
        <dbReference type="EMBL" id="PQO38012.1"/>
    </source>
</evidence>
<dbReference type="Pfam" id="PF01584">
    <property type="entry name" value="CheW"/>
    <property type="match status" value="1"/>
</dbReference>
<evidence type="ECO:0000259" key="16">
    <source>
        <dbReference type="PROSITE" id="PS50894"/>
    </source>
</evidence>
<dbReference type="PROSITE" id="PS50851">
    <property type="entry name" value="CHEW"/>
    <property type="match status" value="1"/>
</dbReference>
<dbReference type="InterPro" id="IPR036641">
    <property type="entry name" value="HPT_dom_sf"/>
</dbReference>
<dbReference type="InterPro" id="IPR036097">
    <property type="entry name" value="HisK_dim/P_sf"/>
</dbReference>
<dbReference type="Proteomes" id="UP000239388">
    <property type="component" value="Unassembled WGS sequence"/>
</dbReference>
<dbReference type="InterPro" id="IPR051315">
    <property type="entry name" value="Bact_Chemotaxis_CheA"/>
</dbReference>
<feature type="domain" description="HPt" evidence="16">
    <location>
        <begin position="263"/>
        <end position="370"/>
    </location>
</feature>
<feature type="domain" description="HPt" evidence="16">
    <location>
        <begin position="2"/>
        <end position="106"/>
    </location>
</feature>
<keyword evidence="4" id="KW-0145">Chemotaxis</keyword>
<evidence type="ECO:0000256" key="7">
    <source>
        <dbReference type="ARBA" id="ARBA00022741"/>
    </source>
</evidence>
<dbReference type="InterPro" id="IPR004358">
    <property type="entry name" value="Sig_transdc_His_kin-like_C"/>
</dbReference>
<dbReference type="PANTHER" id="PTHR43395:SF10">
    <property type="entry name" value="CHEMOTAXIS PROTEIN CHEA"/>
    <property type="match status" value="1"/>
</dbReference>
<dbReference type="GO" id="GO:0005524">
    <property type="term" value="F:ATP binding"/>
    <property type="evidence" value="ECO:0007669"/>
    <property type="project" value="UniProtKB-KW"/>
</dbReference>
<dbReference type="CDD" id="cd00731">
    <property type="entry name" value="CheA_reg"/>
    <property type="match status" value="1"/>
</dbReference>
<dbReference type="InterPro" id="IPR008207">
    <property type="entry name" value="Sig_transdc_His_kin_Hpt_dom"/>
</dbReference>
<evidence type="ECO:0000256" key="11">
    <source>
        <dbReference type="ARBA" id="ARBA00035100"/>
    </source>
</evidence>
<comment type="catalytic activity">
    <reaction evidence="1">
        <text>ATP + protein L-histidine = ADP + protein N-phospho-L-histidine.</text>
        <dbReference type="EC" id="2.7.13.3"/>
    </reaction>
</comment>
<feature type="modified residue" description="Phosphohistidine" evidence="12">
    <location>
        <position position="49"/>
    </location>
</feature>
<evidence type="ECO:0000256" key="5">
    <source>
        <dbReference type="ARBA" id="ARBA00022553"/>
    </source>
</evidence>
<keyword evidence="5 12" id="KW-0597">Phosphoprotein</keyword>
<dbReference type="EC" id="2.7.13.3" evidence="2"/>
<feature type="domain" description="Histidine kinase" evidence="14">
    <location>
        <begin position="480"/>
        <end position="687"/>
    </location>
</feature>
<dbReference type="SMART" id="SM01231">
    <property type="entry name" value="H-kinase_dim"/>
    <property type="match status" value="1"/>
</dbReference>
<dbReference type="GO" id="GO:0000155">
    <property type="term" value="F:phosphorelay sensor kinase activity"/>
    <property type="evidence" value="ECO:0007669"/>
    <property type="project" value="InterPro"/>
</dbReference>
<dbReference type="CDD" id="cd16916">
    <property type="entry name" value="HATPase_CheA-like"/>
    <property type="match status" value="1"/>
</dbReference>
<proteinExistence type="predicted"/>
<dbReference type="OrthoDB" id="9803176at2"/>
<evidence type="ECO:0000256" key="10">
    <source>
        <dbReference type="ARBA" id="ARBA00023012"/>
    </source>
</evidence>
<keyword evidence="6" id="KW-0808">Transferase</keyword>
<gene>
    <name evidence="17" type="ORF">C5Y98_07955</name>
</gene>
<keyword evidence="8" id="KW-0418">Kinase</keyword>
<evidence type="ECO:0000259" key="15">
    <source>
        <dbReference type="PROSITE" id="PS50851"/>
    </source>
</evidence>
<sequence>MNKKSLDHYRELFLEESQEHLADAEAGLLDLEKTPEDAELLNRIFRDVHSIKGGADTFGFAAIAEFSHSLEAVLERMRNGSIENTGSLAELMFEAIDCLQCLIGAAKTHEVAPANVHEIRLRLNSRVEGNGLSAAGPAVSGNTPGSELTEWFIHFTPGPTTFQIGLDPSLVLRELDSLGELSLQLDTTSLPGLETLEPTQSYLGWQGTLKTSRSLSEIEEVFIFVADGTKVEILREEDRQQRAAVHETKVPQDEVAPCVDVETLHQQRELIPDFLTEFGEHIQVAESNLLELESDPGNADRLNAIYRSFHTIKGNSTFFGLTDIARLAHTAEEMLDQARDGQLQLAGRAFDLTLASVDNLKRLATLVPEFLECTEVPPQDSLVDRLIDALRATLAGNERERSEALAEILFDPVLPSPEPNSPEISQESPKPKQAHRDLKETVRVDRDRLDRLIDIVGELVIKKAAVQEDIRNLIRGEDLETLQQLSYTINDLQELSLSLRMVPVGPTFQKMNRIVRDVARKLKKNIQFEMEGEDTELDKTMVDQLGDPLMHMARNSADHGIESPQQRIEAGKPPVGTIIMRAFLRNGNFFIELQDDGAGLNREVILRKAVERKLISENAAESMADQDVWGLIFNPGFSTATEVTDVSGRGVGMDVVKRNIEALNGSIRIESVAGEGTTFQIRLPLTMAIVEGLSIQLNSATYILPMVSVIESLQPRPGEVKTIQNRGEVIRVRDTVVPLLRLHRIFNQPALHTDPSEGLVVIIEHLGKKLAVLVDDLTDQVQVVMKSLETNYQKVDGIAGATILGSGDVAFILDVAGLMRMHSQTEWSNCNSLTA</sequence>
<evidence type="ECO:0000256" key="4">
    <source>
        <dbReference type="ARBA" id="ARBA00022500"/>
    </source>
</evidence>
<dbReference type="GO" id="GO:0005737">
    <property type="term" value="C:cytoplasm"/>
    <property type="evidence" value="ECO:0007669"/>
    <property type="project" value="InterPro"/>
</dbReference>
<evidence type="ECO:0000256" key="2">
    <source>
        <dbReference type="ARBA" id="ARBA00012438"/>
    </source>
</evidence>
<dbReference type="FunFam" id="3.30.565.10:FF:000016">
    <property type="entry name" value="Chemotaxis protein CheA, putative"/>
    <property type="match status" value="1"/>
</dbReference>
<dbReference type="InterPro" id="IPR003594">
    <property type="entry name" value="HATPase_dom"/>
</dbReference>
<dbReference type="SUPFAM" id="SSF47226">
    <property type="entry name" value="Histidine-containing phosphotransfer domain, HPT domain"/>
    <property type="match status" value="2"/>
</dbReference>
<dbReference type="Gene3D" id="1.10.287.560">
    <property type="entry name" value="Histidine kinase CheA-like, homodimeric domain"/>
    <property type="match status" value="1"/>
</dbReference>
<dbReference type="Gene3D" id="1.20.120.160">
    <property type="entry name" value="HPT domain"/>
    <property type="match status" value="2"/>
</dbReference>
<name>A0A2S8G0N8_9BACT</name>
<keyword evidence="9" id="KW-0067">ATP-binding</keyword>
<dbReference type="Gene3D" id="3.30.565.10">
    <property type="entry name" value="Histidine kinase-like ATPase, C-terminal domain"/>
    <property type="match status" value="1"/>
</dbReference>
<dbReference type="PRINTS" id="PR00344">
    <property type="entry name" value="BCTRLSENSOR"/>
</dbReference>
<dbReference type="SMART" id="SM00387">
    <property type="entry name" value="HATPase_c"/>
    <property type="match status" value="1"/>
</dbReference>
<keyword evidence="7" id="KW-0547">Nucleotide-binding</keyword>
<dbReference type="InterPro" id="IPR002545">
    <property type="entry name" value="CheW-lke_dom"/>
</dbReference>
<comment type="caution">
    <text evidence="17">The sequence shown here is derived from an EMBL/GenBank/DDBJ whole genome shotgun (WGS) entry which is preliminary data.</text>
</comment>
<evidence type="ECO:0000256" key="6">
    <source>
        <dbReference type="ARBA" id="ARBA00022679"/>
    </source>
</evidence>
<evidence type="ECO:0000256" key="13">
    <source>
        <dbReference type="SAM" id="MobiDB-lite"/>
    </source>
</evidence>
<evidence type="ECO:0000256" key="3">
    <source>
        <dbReference type="ARBA" id="ARBA00021495"/>
    </source>
</evidence>
<dbReference type="PROSITE" id="PS50894">
    <property type="entry name" value="HPT"/>
    <property type="match status" value="2"/>
</dbReference>
<keyword evidence="10" id="KW-0902">Two-component regulatory system</keyword>
<evidence type="ECO:0000259" key="14">
    <source>
        <dbReference type="PROSITE" id="PS50109"/>
    </source>
</evidence>
<evidence type="ECO:0000256" key="9">
    <source>
        <dbReference type="ARBA" id="ARBA00022840"/>
    </source>
</evidence>
<dbReference type="SMART" id="SM00260">
    <property type="entry name" value="CheW"/>
    <property type="match status" value="1"/>
</dbReference>